<dbReference type="RefSeq" id="WP_376800557.1">
    <property type="nucleotide sequence ID" value="NZ_DBNB01000033.1"/>
</dbReference>
<dbReference type="Pfam" id="PF02518">
    <property type="entry name" value="HATPase_c"/>
    <property type="match status" value="1"/>
</dbReference>
<evidence type="ECO:0000256" key="11">
    <source>
        <dbReference type="SAM" id="Phobius"/>
    </source>
</evidence>
<comment type="caution">
    <text evidence="14">The sequence shown here is derived from an EMBL/GenBank/DDBJ whole genome shotgun (WGS) entry which is preliminary data.</text>
</comment>
<accession>A0A1W9HPS2</accession>
<dbReference type="GO" id="GO:0005886">
    <property type="term" value="C:plasma membrane"/>
    <property type="evidence" value="ECO:0007669"/>
    <property type="project" value="TreeGrafter"/>
</dbReference>
<reference evidence="14 15" key="1">
    <citation type="journal article" date="2017" name="Water Res.">
        <title>Comammox in drinking water systems.</title>
        <authorList>
            <person name="Wang Y."/>
            <person name="Ma L."/>
            <person name="Mao Y."/>
            <person name="Jiang X."/>
            <person name="Xia Y."/>
            <person name="Yu K."/>
            <person name="Li B."/>
            <person name="Zhang T."/>
        </authorList>
    </citation>
    <scope>NUCLEOTIDE SEQUENCE [LARGE SCALE GENOMIC DNA]</scope>
    <source>
        <strain evidence="14">SG_bin8</strain>
    </source>
</reference>
<keyword evidence="8 11" id="KW-1133">Transmembrane helix</keyword>
<dbReference type="SMART" id="SM00304">
    <property type="entry name" value="HAMP"/>
    <property type="match status" value="1"/>
</dbReference>
<evidence type="ECO:0000259" key="13">
    <source>
        <dbReference type="PROSITE" id="PS50885"/>
    </source>
</evidence>
<keyword evidence="4" id="KW-0597">Phosphoprotein</keyword>
<dbReference type="InterPro" id="IPR003661">
    <property type="entry name" value="HisK_dim/P_dom"/>
</dbReference>
<dbReference type="InterPro" id="IPR004358">
    <property type="entry name" value="Sig_transdc_His_kin-like_C"/>
</dbReference>
<name>A0A1W9HPS2_9HYPH</name>
<feature type="transmembrane region" description="Helical" evidence="11">
    <location>
        <begin position="158"/>
        <end position="182"/>
    </location>
</feature>
<evidence type="ECO:0000259" key="12">
    <source>
        <dbReference type="PROSITE" id="PS50109"/>
    </source>
</evidence>
<dbReference type="SUPFAM" id="SSF55874">
    <property type="entry name" value="ATPase domain of HSP90 chaperone/DNA topoisomerase II/histidine kinase"/>
    <property type="match status" value="1"/>
</dbReference>
<evidence type="ECO:0000256" key="8">
    <source>
        <dbReference type="ARBA" id="ARBA00022989"/>
    </source>
</evidence>
<dbReference type="InterPro" id="IPR005467">
    <property type="entry name" value="His_kinase_dom"/>
</dbReference>
<feature type="domain" description="HAMP" evidence="13">
    <location>
        <begin position="183"/>
        <end position="236"/>
    </location>
</feature>
<dbReference type="STRING" id="1827387.A4S15_14250"/>
<dbReference type="Gene3D" id="3.30.565.10">
    <property type="entry name" value="Histidine kinase-like ATPase, C-terminal domain"/>
    <property type="match status" value="1"/>
</dbReference>
<comment type="subcellular location">
    <subcellularLocation>
        <location evidence="2">Membrane</location>
    </subcellularLocation>
</comment>
<dbReference type="PROSITE" id="PS50109">
    <property type="entry name" value="HIS_KIN"/>
    <property type="match status" value="1"/>
</dbReference>
<protein>
    <recommendedName>
        <fullName evidence="3">histidine kinase</fullName>
        <ecNumber evidence="3">2.7.13.3</ecNumber>
    </recommendedName>
</protein>
<dbReference type="CDD" id="cd00075">
    <property type="entry name" value="HATPase"/>
    <property type="match status" value="1"/>
</dbReference>
<dbReference type="PANTHER" id="PTHR45436:SF8">
    <property type="entry name" value="HISTIDINE KINASE"/>
    <property type="match status" value="1"/>
</dbReference>
<evidence type="ECO:0000256" key="9">
    <source>
        <dbReference type="ARBA" id="ARBA00023012"/>
    </source>
</evidence>
<evidence type="ECO:0000256" key="2">
    <source>
        <dbReference type="ARBA" id="ARBA00004370"/>
    </source>
</evidence>
<dbReference type="CDD" id="cd06225">
    <property type="entry name" value="HAMP"/>
    <property type="match status" value="1"/>
</dbReference>
<keyword evidence="9" id="KW-0902">Two-component regulatory system</keyword>
<dbReference type="GO" id="GO:0000155">
    <property type="term" value="F:phosphorelay sensor kinase activity"/>
    <property type="evidence" value="ECO:0007669"/>
    <property type="project" value="InterPro"/>
</dbReference>
<dbReference type="PROSITE" id="PS50885">
    <property type="entry name" value="HAMP"/>
    <property type="match status" value="1"/>
</dbReference>
<keyword evidence="5" id="KW-0808">Transferase</keyword>
<evidence type="ECO:0000256" key="5">
    <source>
        <dbReference type="ARBA" id="ARBA00022679"/>
    </source>
</evidence>
<feature type="domain" description="Histidine kinase" evidence="12">
    <location>
        <begin position="244"/>
        <end position="462"/>
    </location>
</feature>
<evidence type="ECO:0000313" key="14">
    <source>
        <dbReference type="EMBL" id="OQW49252.1"/>
    </source>
</evidence>
<evidence type="ECO:0000256" key="7">
    <source>
        <dbReference type="ARBA" id="ARBA00022777"/>
    </source>
</evidence>
<dbReference type="SMART" id="SM00388">
    <property type="entry name" value="HisKA"/>
    <property type="match status" value="1"/>
</dbReference>
<dbReference type="InterPro" id="IPR036890">
    <property type="entry name" value="HATPase_C_sf"/>
</dbReference>
<gene>
    <name evidence="14" type="ORF">A4S15_14250</name>
</gene>
<dbReference type="InterPro" id="IPR036097">
    <property type="entry name" value="HisK_dim/P_sf"/>
</dbReference>
<dbReference type="Gene3D" id="1.10.287.130">
    <property type="match status" value="1"/>
</dbReference>
<keyword evidence="10 11" id="KW-0472">Membrane</keyword>
<dbReference type="InterPro" id="IPR003594">
    <property type="entry name" value="HATPase_dom"/>
</dbReference>
<dbReference type="Pfam" id="PF00672">
    <property type="entry name" value="HAMP"/>
    <property type="match status" value="1"/>
</dbReference>
<organism evidence="14 15">
    <name type="scientific">Candidatus Raskinella chloraquaticus</name>
    <dbReference type="NCBI Taxonomy" id="1951219"/>
    <lineage>
        <taxon>Bacteria</taxon>
        <taxon>Pseudomonadati</taxon>
        <taxon>Pseudomonadota</taxon>
        <taxon>Alphaproteobacteria</taxon>
        <taxon>Hyphomicrobiales</taxon>
        <taxon>Phreatobacteraceae</taxon>
        <taxon>Candidatus Raskinella</taxon>
    </lineage>
</organism>
<evidence type="ECO:0000256" key="1">
    <source>
        <dbReference type="ARBA" id="ARBA00000085"/>
    </source>
</evidence>
<keyword evidence="7" id="KW-0418">Kinase</keyword>
<sequence length="464" mass="49746">MTRLVRLIRTTAFRLSLAFVALAALVAATLIAVISYQAQNLLREQSETALKEEIDALATTYRTTGLRGLYLAVTRRANRPGAYLYLLTNPQGQPLAGNLLSLQPGILSDLGPRLITYSHDDPSDTRQREASVRIVEMPGGFRLVVGRDLAEQARLRAIVVNAAIAAGIVVLAFGLGGGSLVAMRIARRIDDMTASSHAIMAGDLSKRLPLSGSGDEFDRLGGSVNTMLARIEELMHGLKEVSDNIAHDLKTPLNRLRSRVEGALRQTLTSDQAREELSAVLSETDGLIRTFDALLLIARAEGGEGAAGLARIDLRDVVNGIGDLYDVVAEEAGFQLMIEAPGSAVIRGNRELLARALSNLIDNAIKFSRPAASLPPPTITISLALVDGQTRLSVSDRGPGILEADRSRVLERFVRLEKSRSQPGAGLGLSLVLAIIRLHHGTLLLEDNQPGLRVVITMPLAAPA</sequence>
<evidence type="ECO:0000256" key="6">
    <source>
        <dbReference type="ARBA" id="ARBA00022692"/>
    </source>
</evidence>
<evidence type="ECO:0000256" key="3">
    <source>
        <dbReference type="ARBA" id="ARBA00012438"/>
    </source>
</evidence>
<dbReference type="InterPro" id="IPR003660">
    <property type="entry name" value="HAMP_dom"/>
</dbReference>
<dbReference type="SMART" id="SM00387">
    <property type="entry name" value="HATPase_c"/>
    <property type="match status" value="1"/>
</dbReference>
<keyword evidence="6 11" id="KW-0812">Transmembrane</keyword>
<dbReference type="PRINTS" id="PR00344">
    <property type="entry name" value="BCTRLSENSOR"/>
</dbReference>
<dbReference type="PANTHER" id="PTHR45436">
    <property type="entry name" value="SENSOR HISTIDINE KINASE YKOH"/>
    <property type="match status" value="1"/>
</dbReference>
<dbReference type="EC" id="2.7.13.3" evidence="3"/>
<proteinExistence type="predicted"/>
<comment type="catalytic activity">
    <reaction evidence="1">
        <text>ATP + protein L-histidine = ADP + protein N-phospho-L-histidine.</text>
        <dbReference type="EC" id="2.7.13.3"/>
    </reaction>
</comment>
<dbReference type="Gene3D" id="6.10.340.10">
    <property type="match status" value="1"/>
</dbReference>
<dbReference type="CDD" id="cd00082">
    <property type="entry name" value="HisKA"/>
    <property type="match status" value="1"/>
</dbReference>
<dbReference type="SUPFAM" id="SSF47384">
    <property type="entry name" value="Homodimeric domain of signal transducing histidine kinase"/>
    <property type="match status" value="1"/>
</dbReference>
<evidence type="ECO:0000256" key="4">
    <source>
        <dbReference type="ARBA" id="ARBA00022553"/>
    </source>
</evidence>
<evidence type="ECO:0000256" key="10">
    <source>
        <dbReference type="ARBA" id="ARBA00023136"/>
    </source>
</evidence>
<evidence type="ECO:0000313" key="15">
    <source>
        <dbReference type="Proteomes" id="UP000192872"/>
    </source>
</evidence>
<dbReference type="AlphaFoldDB" id="A0A1W9HPS2"/>
<dbReference type="Proteomes" id="UP000192872">
    <property type="component" value="Unassembled WGS sequence"/>
</dbReference>
<dbReference type="SUPFAM" id="SSF158472">
    <property type="entry name" value="HAMP domain-like"/>
    <property type="match status" value="1"/>
</dbReference>
<feature type="transmembrane region" description="Helical" evidence="11">
    <location>
        <begin position="12"/>
        <end position="36"/>
    </location>
</feature>
<dbReference type="Pfam" id="PF00512">
    <property type="entry name" value="HisKA"/>
    <property type="match status" value="1"/>
</dbReference>
<dbReference type="EMBL" id="LWDL01000032">
    <property type="protein sequence ID" value="OQW49252.1"/>
    <property type="molecule type" value="Genomic_DNA"/>
</dbReference>
<dbReference type="InterPro" id="IPR050428">
    <property type="entry name" value="TCS_sensor_his_kinase"/>
</dbReference>